<dbReference type="PROSITE" id="PS50304">
    <property type="entry name" value="TUDOR"/>
    <property type="match status" value="1"/>
</dbReference>
<dbReference type="AlphaFoldDB" id="A0A1I8BZC1"/>
<keyword evidence="7" id="KW-1185">Reference proteome</keyword>
<proteinExistence type="predicted"/>
<keyword evidence="3" id="KW-0677">Repeat</keyword>
<dbReference type="GO" id="GO:0006402">
    <property type="term" value="P:mRNA catabolic process"/>
    <property type="evidence" value="ECO:0007669"/>
    <property type="project" value="UniProtKB-UniRule"/>
</dbReference>
<reference evidence="8" key="1">
    <citation type="submission" date="2016-11" db="UniProtKB">
        <authorList>
            <consortium name="WormBaseParasite"/>
        </authorList>
    </citation>
    <scope>IDENTIFICATION</scope>
</reference>
<protein>
    <submittedName>
        <fullName evidence="8">Staphylococcal nuclease domain-containing protein</fullName>
    </submittedName>
</protein>
<evidence type="ECO:0000313" key="7">
    <source>
        <dbReference type="Proteomes" id="UP000095281"/>
    </source>
</evidence>
<keyword evidence="2 4" id="KW-0963">Cytoplasm</keyword>
<organism evidence="7 8">
    <name type="scientific">Meloidogyne hapla</name>
    <name type="common">Root-knot nematode worm</name>
    <dbReference type="NCBI Taxonomy" id="6305"/>
    <lineage>
        <taxon>Eukaryota</taxon>
        <taxon>Metazoa</taxon>
        <taxon>Ecdysozoa</taxon>
        <taxon>Nematoda</taxon>
        <taxon>Chromadorea</taxon>
        <taxon>Rhabditida</taxon>
        <taxon>Tylenchina</taxon>
        <taxon>Tylenchomorpha</taxon>
        <taxon>Tylenchoidea</taxon>
        <taxon>Meloidogynidae</taxon>
        <taxon>Meloidogyninae</taxon>
        <taxon>Meloidogyne</taxon>
    </lineage>
</organism>
<dbReference type="PIRSF" id="PIRSF017179">
    <property type="entry name" value="RISC-Tudor-SN"/>
    <property type="match status" value="1"/>
</dbReference>
<dbReference type="GO" id="GO:0004518">
    <property type="term" value="F:nuclease activity"/>
    <property type="evidence" value="ECO:0007669"/>
    <property type="project" value="TreeGrafter"/>
</dbReference>
<dbReference type="SMART" id="SM00333">
    <property type="entry name" value="TUDOR"/>
    <property type="match status" value="1"/>
</dbReference>
<sequence length="920" mass="103915">MVEGPVKPVLENSMKRGFVKQVLSGDSIVLQFSVAPGSPPNETTVYLCNVVAPRLAKRPNENSAATPDEPYAWEAREFIRKKLVGQTVTFVREFTATSGREHGHIYIGGTGIEDGESITESGVSAGLLEVRPGKQIDESAKKLLELQEQAKEAKRGRWSGDEPTKHVRTIQWTFDDPRSLITKYCGKPVDAVIEQVRDGSTVRAFLLPSFDYVTICLSGVKTPGVRVGTEGKPEEFGEEAKFFVEIRLLQRDVKVILESTSNQNFIGSVLHPRGNIAEFLLRDGLAKCVDWTMGLVTGGGEKLREAEIFAKQRRLRIWKNFNAQTTTAPSKNGFSSKVVEIGLCDSLSVLKDNGEEVKIYFSSLRPPRREGADGTVPIQTAVRTQPRPLYDIPFMFEAREYLRKRLIDKRVNVMIDYIQPKQNQFPEKTCCTVLFNGQNVAVMLIERGYAKVVRHRSDDDNRSQQYDQLIAAETKAESEKKGLWADKSDQPTTLRVQELQGDAQRSKQFLPYLQRSQRIDGLVEFVASASRLRVYVAKESCLITFLLSGINAPRTARIGPNGQQIGSDEPFAVQAMNFTRYKCLQHDVLFFFKLFASFLFQVQIEVETMDKAGGFIGYLFVQVERGVWKNLSELLVENGLASVHFTAERSSYYTLLMNAERTAKAAKLGIWKHHVEEEQQLVDDNQKQGNDTTERKLDLKKILPTEVYSGFRFAAQTFDDGLSIEKLMNALQLELKTPSIVKFVPKRNQLCAAKYTDGNLWHRARVEGVKGDNVDVLYIDFGNRETLPTSRIAPLPPQFQSQAPFAKEYQLALVSAPPDPSYADDSLLTFKRLCFSKPYLYLNVEYRINGLEAVTVFADDSKGEKRDLAKKLIADGYALVEKRREARFQQLLDDYVEQETKARKAHMNIWRYGDFTGSEL</sequence>
<dbReference type="Gene3D" id="2.40.50.90">
    <property type="match status" value="5"/>
</dbReference>
<feature type="domain" description="TNase-like" evidence="6">
    <location>
        <begin position="187"/>
        <end position="320"/>
    </location>
</feature>
<dbReference type="GO" id="GO:0005634">
    <property type="term" value="C:nucleus"/>
    <property type="evidence" value="ECO:0007669"/>
    <property type="project" value="TreeGrafter"/>
</dbReference>
<dbReference type="WBParaSite" id="MhA1_Contig877.frz3.fgene2">
    <property type="protein sequence ID" value="MhA1_Contig877.frz3.fgene2"/>
    <property type="gene ID" value="MhA1_Contig877.frz3.fgene2"/>
</dbReference>
<evidence type="ECO:0000256" key="1">
    <source>
        <dbReference type="ARBA" id="ARBA00004496"/>
    </source>
</evidence>
<dbReference type="PANTHER" id="PTHR12302">
    <property type="entry name" value="EBNA2 BINDING PROTEIN P100"/>
    <property type="match status" value="1"/>
</dbReference>
<dbReference type="PANTHER" id="PTHR12302:SF2">
    <property type="entry name" value="STAPHYLOCOCCAL NUCLEASE DOMAIN-CONTAINING PROTEIN 1"/>
    <property type="match status" value="1"/>
</dbReference>
<evidence type="ECO:0000313" key="8">
    <source>
        <dbReference type="WBParaSite" id="MhA1_Contig877.frz3.fgene2"/>
    </source>
</evidence>
<dbReference type="Gene3D" id="2.30.30.140">
    <property type="match status" value="1"/>
</dbReference>
<dbReference type="InterPro" id="IPR016685">
    <property type="entry name" value="Silence_cplx_Nase-comp_TudorSN"/>
</dbReference>
<dbReference type="GO" id="GO:0031047">
    <property type="term" value="P:regulatory ncRNA-mediated gene silencing"/>
    <property type="evidence" value="ECO:0007669"/>
    <property type="project" value="UniProtKB-UniRule"/>
</dbReference>
<dbReference type="SUPFAM" id="SSF63748">
    <property type="entry name" value="Tudor/PWWP/MBT"/>
    <property type="match status" value="1"/>
</dbReference>
<dbReference type="OMA" id="ARCADHH"/>
<dbReference type="Pfam" id="PF00565">
    <property type="entry name" value="SNase"/>
    <property type="match status" value="5"/>
</dbReference>
<name>A0A1I8BZC1_MELHA</name>
<dbReference type="FunFam" id="2.40.50.90:FF:000002">
    <property type="entry name" value="Staphylococcal nuclease domain-containing protein"/>
    <property type="match status" value="1"/>
</dbReference>
<dbReference type="SMART" id="SM00318">
    <property type="entry name" value="SNc"/>
    <property type="match status" value="4"/>
</dbReference>
<evidence type="ECO:0000256" key="2">
    <source>
        <dbReference type="ARBA" id="ARBA00022490"/>
    </source>
</evidence>
<dbReference type="SUPFAM" id="SSF50199">
    <property type="entry name" value="Staphylococcal nuclease"/>
    <property type="match status" value="5"/>
</dbReference>
<evidence type="ECO:0000259" key="5">
    <source>
        <dbReference type="PROSITE" id="PS50304"/>
    </source>
</evidence>
<dbReference type="GO" id="GO:0031332">
    <property type="term" value="C:RNAi effector complex"/>
    <property type="evidence" value="ECO:0007669"/>
    <property type="project" value="InterPro"/>
</dbReference>
<dbReference type="InterPro" id="IPR002999">
    <property type="entry name" value="Tudor"/>
</dbReference>
<dbReference type="InterPro" id="IPR035437">
    <property type="entry name" value="SNase_OB-fold_sf"/>
</dbReference>
<dbReference type="Pfam" id="PF00567">
    <property type="entry name" value="TUDOR"/>
    <property type="match status" value="1"/>
</dbReference>
<evidence type="ECO:0000256" key="4">
    <source>
        <dbReference type="PIRNR" id="PIRNR017179"/>
    </source>
</evidence>
<feature type="domain" description="TNase-like" evidence="6">
    <location>
        <begin position="13"/>
        <end position="160"/>
    </location>
</feature>
<feature type="domain" description="TNase-like" evidence="6">
    <location>
        <begin position="517"/>
        <end position="673"/>
    </location>
</feature>
<dbReference type="CDD" id="cd00175">
    <property type="entry name" value="SNc"/>
    <property type="match status" value="2"/>
</dbReference>
<dbReference type="FunFam" id="2.30.30.140:FF:000018">
    <property type="entry name" value="Serine/threonine-protein kinase 31"/>
    <property type="match status" value="1"/>
</dbReference>
<dbReference type="FunFam" id="2.40.50.90:FF:000001">
    <property type="entry name" value="Staphylococcal nuclease domain-containing protein"/>
    <property type="match status" value="1"/>
</dbReference>
<dbReference type="PROSITE" id="PS50830">
    <property type="entry name" value="TNASE_3"/>
    <property type="match status" value="4"/>
</dbReference>
<dbReference type="GO" id="GO:0005829">
    <property type="term" value="C:cytosol"/>
    <property type="evidence" value="ECO:0007669"/>
    <property type="project" value="UniProtKB-UniRule"/>
</dbReference>
<evidence type="ECO:0000256" key="3">
    <source>
        <dbReference type="ARBA" id="ARBA00022737"/>
    </source>
</evidence>
<dbReference type="GO" id="GO:0003723">
    <property type="term" value="F:RNA binding"/>
    <property type="evidence" value="ECO:0007669"/>
    <property type="project" value="UniProtKB-UniRule"/>
</dbReference>
<dbReference type="InterPro" id="IPR016071">
    <property type="entry name" value="Staphylococal_nuclease_OB-fold"/>
</dbReference>
<comment type="subcellular location">
    <subcellularLocation>
        <location evidence="1 4">Cytoplasm</location>
    </subcellularLocation>
</comment>
<evidence type="ECO:0000259" key="6">
    <source>
        <dbReference type="PROSITE" id="PS50830"/>
    </source>
</evidence>
<feature type="domain" description="Tudor" evidence="5">
    <location>
        <begin position="744"/>
        <end position="802"/>
    </location>
</feature>
<accession>A0A1I8BZC1</accession>
<feature type="domain" description="TNase-like" evidence="6">
    <location>
        <begin position="332"/>
        <end position="486"/>
    </location>
</feature>
<dbReference type="Proteomes" id="UP000095281">
    <property type="component" value="Unplaced"/>
</dbReference>